<gene>
    <name evidence="1" type="ORF">K814_0106290</name>
</gene>
<protein>
    <submittedName>
        <fullName evidence="1">Uncharacterized protein</fullName>
    </submittedName>
</protein>
<evidence type="ECO:0000313" key="1">
    <source>
        <dbReference type="EMBL" id="KGE68787.1"/>
    </source>
</evidence>
<accession>A0A0A1Z7P2</accession>
<proteinExistence type="predicted"/>
<comment type="caution">
    <text evidence="1">The sequence shown here is derived from an EMBL/GenBank/DDBJ whole genome shotgun (WGS) entry which is preliminary data.</text>
</comment>
<reference evidence="1 2" key="1">
    <citation type="journal article" date="2013" name="Genome Announc.">
        <title>Draft Genome Sequence of Pseudomonas fluorescens LMG 5329, a White Line-Inducing Principle-Producing Bioindicator for the Mushroom Pathogen Pseudomonas tolaasii.</title>
        <authorList>
            <person name="Ghequire M.G."/>
            <person name="Rokni-Zadeh H."/>
            <person name="Zarrineh P."/>
            <person name="De Mot R."/>
        </authorList>
    </citation>
    <scope>NUCLEOTIDE SEQUENCE [LARGE SCALE GENOMIC DNA]</scope>
    <source>
        <strain evidence="1 2">LMG 5329</strain>
    </source>
</reference>
<name>A0A0A1Z7P2_PSEFL</name>
<dbReference type="OrthoDB" id="9794834at2"/>
<dbReference type="Proteomes" id="UP000030060">
    <property type="component" value="Unassembled WGS sequence"/>
</dbReference>
<dbReference type="AlphaFoldDB" id="A0A0A1Z7P2"/>
<evidence type="ECO:0000313" key="2">
    <source>
        <dbReference type="Proteomes" id="UP000030060"/>
    </source>
</evidence>
<organism evidence="1 2">
    <name type="scientific">Pseudomonas fluorescens LMG 5329</name>
    <dbReference type="NCBI Taxonomy" id="1324332"/>
    <lineage>
        <taxon>Bacteria</taxon>
        <taxon>Pseudomonadati</taxon>
        <taxon>Pseudomonadota</taxon>
        <taxon>Gammaproteobacteria</taxon>
        <taxon>Pseudomonadales</taxon>
        <taxon>Pseudomonadaceae</taxon>
        <taxon>Pseudomonas</taxon>
    </lineage>
</organism>
<dbReference type="EMBL" id="ASGY01000046">
    <property type="protein sequence ID" value="KGE68787.1"/>
    <property type="molecule type" value="Genomic_DNA"/>
</dbReference>
<dbReference type="RefSeq" id="WP_038843987.1">
    <property type="nucleotide sequence ID" value="NZ_ASGY01000046.1"/>
</dbReference>
<sequence>MPEWWSDEVETTPGGAQRAKIYLAKALNLQVRAFSENPPRVEFDLPGEKRFKLSAKTSENDVELAVALARSASRIAIGALERDFTQPNESASAIRDHILATGAKWVGLLSLSTFAGLMASPFCI</sequence>